<dbReference type="HOGENOM" id="CLU_428200_0_0_9"/>
<reference evidence="2 3" key="2">
    <citation type="journal article" date="2012" name="Stand. Genomic Sci.">
        <title>Complete genome sequence of the moderately thermophilic mineral-sulfide-oxidizing firmicute Sulfobacillus acidophilus type strain (NAL(T)).</title>
        <authorList>
            <person name="Anderson I."/>
            <person name="Chertkov O."/>
            <person name="Chen A."/>
            <person name="Saunders E."/>
            <person name="Lapidus A."/>
            <person name="Nolan M."/>
            <person name="Lucas S."/>
            <person name="Hammon N."/>
            <person name="Deshpande S."/>
            <person name="Cheng J.F."/>
            <person name="Han C."/>
            <person name="Tapia R."/>
            <person name="Goodwin L.A."/>
            <person name="Pitluck S."/>
            <person name="Liolios K."/>
            <person name="Pagani I."/>
            <person name="Ivanova N."/>
            <person name="Mikhailova N."/>
            <person name="Pati A."/>
            <person name="Palaniappan K."/>
            <person name="Land M."/>
            <person name="Pan C."/>
            <person name="Rohde M."/>
            <person name="Pukall R."/>
            <person name="Goker M."/>
            <person name="Detter J.C."/>
            <person name="Woyke T."/>
            <person name="Bristow J."/>
            <person name="Eisen J.A."/>
            <person name="Markowitz V."/>
            <person name="Hugenholtz P."/>
            <person name="Kyrpides N.C."/>
            <person name="Klenk H.P."/>
            <person name="Mavromatis K."/>
        </authorList>
    </citation>
    <scope>NUCLEOTIDE SEQUENCE [LARGE SCALE GENOMIC DNA]</scope>
    <source>
        <strain evidence="3">ATCC 700253 / DSM 10332 / NAL</strain>
    </source>
</reference>
<feature type="transmembrane region" description="Helical" evidence="1">
    <location>
        <begin position="218"/>
        <end position="238"/>
    </location>
</feature>
<keyword evidence="3" id="KW-1185">Reference proteome</keyword>
<accession>G8U044</accession>
<evidence type="ECO:0000256" key="1">
    <source>
        <dbReference type="SAM" id="Phobius"/>
    </source>
</evidence>
<dbReference type="KEGG" id="sap:Sulac_1800"/>
<organism evidence="2 3">
    <name type="scientific">Sulfobacillus acidophilus (strain ATCC 700253 / DSM 10332 / NAL)</name>
    <dbReference type="NCBI Taxonomy" id="679936"/>
    <lineage>
        <taxon>Bacteria</taxon>
        <taxon>Bacillati</taxon>
        <taxon>Bacillota</taxon>
        <taxon>Clostridia</taxon>
        <taxon>Eubacteriales</taxon>
        <taxon>Clostridiales Family XVII. Incertae Sedis</taxon>
        <taxon>Sulfobacillus</taxon>
    </lineage>
</organism>
<keyword evidence="1" id="KW-1133">Transmembrane helix</keyword>
<evidence type="ECO:0000313" key="3">
    <source>
        <dbReference type="Proteomes" id="UP000005439"/>
    </source>
</evidence>
<reference evidence="3" key="1">
    <citation type="submission" date="2011-12" db="EMBL/GenBank/DDBJ databases">
        <title>The complete genome of chromosome of Sulfobacillus acidophilus DSM 10332.</title>
        <authorList>
            <person name="Lucas S."/>
            <person name="Han J."/>
            <person name="Lapidus A."/>
            <person name="Bruce D."/>
            <person name="Goodwin L."/>
            <person name="Pitluck S."/>
            <person name="Peters L."/>
            <person name="Kyrpides N."/>
            <person name="Mavromatis K."/>
            <person name="Ivanova N."/>
            <person name="Mikhailova N."/>
            <person name="Chertkov O."/>
            <person name="Saunders E."/>
            <person name="Detter J.C."/>
            <person name="Tapia R."/>
            <person name="Han C."/>
            <person name="Land M."/>
            <person name="Hauser L."/>
            <person name="Markowitz V."/>
            <person name="Cheng J.-F."/>
            <person name="Hugenholtz P."/>
            <person name="Woyke T."/>
            <person name="Wu D."/>
            <person name="Pukall R."/>
            <person name="Gehrich-Schroeter G."/>
            <person name="Schneider S."/>
            <person name="Klenk H.-P."/>
            <person name="Eisen J.A."/>
        </authorList>
    </citation>
    <scope>NUCLEOTIDE SEQUENCE [LARGE SCALE GENOMIC DNA]</scope>
    <source>
        <strain evidence="3">ATCC 700253 / DSM 10332 / NAL</strain>
    </source>
</reference>
<name>G8U044_SULAD</name>
<sequence>MPKTWRVVADNTWRLGWREPLVWLELFLLGILAGLSAIATVGSPTAGDAAVQMAAITYSVTPFALVLIIGQVGQPDDEAHWWGLVCPLNYVGGRAAGFLLLGLAIEGLVGLAGWLLMTVWAGTDALSGLMWTGWWLLIMTPSLALVVSFYLWLRRRVSLAAYYPIAILSALVIAFSEYKSALWLTVLPHWPFWNPFPAFLELGLALPPPLLLPLAANGWLWLNRLVVLGVAGLILWIAMKPSSSYAASDSRLSRAWRGVFGGLLMTTGGLAVLLWHISRVLAPLPLPQPISLSQSMTIRGAVVTVHLHPQTGRFTGIWRGTLDRVPSRAPVTFLLNAGLRVTRVTLGGHPLPVTESRGLQPATADRIWSVGDLPLRARITVTYQGTMLPRPAWLPYPPWGVGHPYPTLMAGQDRVFLAGDGGWLPQWSTPDPKTRVVIDGLSRRYPVLTDLRPAPMGGLTGSLQKAYIVNAPLSHRGIAPWIVWYRPGAYQTVTGLAPYGRAWRILHRTIPGLPALTVVPSPVVSHTTVAGSLLVWSEAFWYSRPRDVLADSGQQPTVLAAASRLLIWTAPRPVNPGVLGRLLLAVFRRQPQARSLKEAIREGRLPGYGPLSPSERLALLQAIGQPASTQQLTRWWRSL</sequence>
<dbReference type="Proteomes" id="UP000005439">
    <property type="component" value="Chromosome"/>
</dbReference>
<feature type="transmembrane region" description="Helical" evidence="1">
    <location>
        <begin position="49"/>
        <end position="70"/>
    </location>
</feature>
<dbReference type="PATRIC" id="fig|679936.5.peg.1865"/>
<proteinExistence type="predicted"/>
<evidence type="ECO:0000313" key="2">
    <source>
        <dbReference type="EMBL" id="AEW05293.1"/>
    </source>
</evidence>
<feature type="transmembrane region" description="Helical" evidence="1">
    <location>
        <begin position="259"/>
        <end position="277"/>
    </location>
</feature>
<gene>
    <name evidence="2" type="ordered locus">Sulac_1800</name>
</gene>
<keyword evidence="1" id="KW-0812">Transmembrane</keyword>
<dbReference type="AlphaFoldDB" id="G8U044"/>
<keyword evidence="1" id="KW-0472">Membrane</keyword>
<feature type="transmembrane region" description="Helical" evidence="1">
    <location>
        <begin position="133"/>
        <end position="153"/>
    </location>
</feature>
<feature type="transmembrane region" description="Helical" evidence="1">
    <location>
        <begin position="98"/>
        <end position="121"/>
    </location>
</feature>
<feature type="transmembrane region" description="Helical" evidence="1">
    <location>
        <begin position="21"/>
        <end position="43"/>
    </location>
</feature>
<protein>
    <submittedName>
        <fullName evidence="2">Uncharacterized protein</fullName>
    </submittedName>
</protein>
<dbReference type="STRING" id="679936.Sulac_1800"/>
<feature type="transmembrane region" description="Helical" evidence="1">
    <location>
        <begin position="160"/>
        <end position="178"/>
    </location>
</feature>
<dbReference type="EMBL" id="CP003179">
    <property type="protein sequence ID" value="AEW05293.1"/>
    <property type="molecule type" value="Genomic_DNA"/>
</dbReference>